<feature type="transmembrane region" description="Helical" evidence="2">
    <location>
        <begin position="180"/>
        <end position="200"/>
    </location>
</feature>
<dbReference type="Proteomes" id="UP000621500">
    <property type="component" value="Unassembled WGS sequence"/>
</dbReference>
<evidence type="ECO:0000313" key="3">
    <source>
        <dbReference type="EMBL" id="GIH01088.1"/>
    </source>
</evidence>
<evidence type="ECO:0008006" key="5">
    <source>
        <dbReference type="Google" id="ProtNLM"/>
    </source>
</evidence>
<comment type="caution">
    <text evidence="3">The sequence shown here is derived from an EMBL/GenBank/DDBJ whole genome shotgun (WGS) entry which is preliminary data.</text>
</comment>
<accession>A0ABQ4F2G2</accession>
<name>A0ABQ4F2G2_9ACTN</name>
<evidence type="ECO:0000256" key="1">
    <source>
        <dbReference type="SAM" id="MobiDB-lite"/>
    </source>
</evidence>
<keyword evidence="4" id="KW-1185">Reference proteome</keyword>
<dbReference type="EMBL" id="BONX01000064">
    <property type="protein sequence ID" value="GIH01088.1"/>
    <property type="molecule type" value="Genomic_DNA"/>
</dbReference>
<gene>
    <name evidence="3" type="ORF">Pma05_76600</name>
</gene>
<evidence type="ECO:0000256" key="2">
    <source>
        <dbReference type="SAM" id="Phobius"/>
    </source>
</evidence>
<feature type="transmembrane region" description="Helical" evidence="2">
    <location>
        <begin position="153"/>
        <end position="174"/>
    </location>
</feature>
<proteinExistence type="predicted"/>
<feature type="region of interest" description="Disordered" evidence="1">
    <location>
        <begin position="269"/>
        <end position="288"/>
    </location>
</feature>
<keyword evidence="2" id="KW-0812">Transmembrane</keyword>
<dbReference type="RefSeq" id="WP_203862380.1">
    <property type="nucleotide sequence ID" value="NZ_BAAAZQ010000018.1"/>
</dbReference>
<feature type="compositionally biased region" description="Gly residues" evidence="1">
    <location>
        <begin position="272"/>
        <end position="288"/>
    </location>
</feature>
<evidence type="ECO:0000313" key="4">
    <source>
        <dbReference type="Proteomes" id="UP000621500"/>
    </source>
</evidence>
<dbReference type="InterPro" id="IPR026467">
    <property type="entry name" value="Ser/Gly_Cys_C_dom"/>
</dbReference>
<keyword evidence="2" id="KW-1133">Transmembrane helix</keyword>
<reference evidence="3 4" key="1">
    <citation type="submission" date="2021-01" db="EMBL/GenBank/DDBJ databases">
        <title>Whole genome shotgun sequence of Plantactinospora mayteni NBRC 109088.</title>
        <authorList>
            <person name="Komaki H."/>
            <person name="Tamura T."/>
        </authorList>
    </citation>
    <scope>NUCLEOTIDE SEQUENCE [LARGE SCALE GENOMIC DNA]</scope>
    <source>
        <strain evidence="3 4">NBRC 109088</strain>
    </source>
</reference>
<sequence>MDVLPVQAETWGVPGPVFLTIYLTIAGLVLLGTLVHRLVGFAGHRPPGAERLHPIQLAWLSGGDRLSVYATLGGLRAAGAVGTTPQRRLVQAGPLPVQATPLDAAVHQAAGQGVRGRKLGDDPRVRTALADLRAELVRNGLALPRSARPVARIGPVLLLGLLAVGLARLIAGLVGGQPVGYLGLSLLVLAPTSVVLLCVVPHRTRAANALLRDLRRQHQHLAPRHSPAYATYGAAGAALGIALFGTAALVQFDPAFAVEAEVQRAVSTPAVGGSGGSGGGDSSGGGDGSGGSGCGGGGGCGGCGGCGG</sequence>
<dbReference type="NCBIfam" id="TIGR04222">
    <property type="entry name" value="near_uncomplex"/>
    <property type="match status" value="1"/>
</dbReference>
<protein>
    <recommendedName>
        <fullName evidence="5">TIGR04222 domain-containing membrane protein</fullName>
    </recommendedName>
</protein>
<organism evidence="3 4">
    <name type="scientific">Plantactinospora mayteni</name>
    <dbReference type="NCBI Taxonomy" id="566021"/>
    <lineage>
        <taxon>Bacteria</taxon>
        <taxon>Bacillati</taxon>
        <taxon>Actinomycetota</taxon>
        <taxon>Actinomycetes</taxon>
        <taxon>Micromonosporales</taxon>
        <taxon>Micromonosporaceae</taxon>
        <taxon>Plantactinospora</taxon>
    </lineage>
</organism>
<feature type="transmembrane region" description="Helical" evidence="2">
    <location>
        <begin position="15"/>
        <end position="35"/>
    </location>
</feature>
<keyword evidence="2" id="KW-0472">Membrane</keyword>